<protein>
    <submittedName>
        <fullName evidence="1">Uncharacterized protein</fullName>
    </submittedName>
</protein>
<sequence length="89" mass="9694">MLFDEAGYRAANVDVASAIQQGNFASGYEHYRLFGEAENRNPSAWMDITAYKEANSDIVATGIGALNHYMQYGIGEGRIITAADEGLWG</sequence>
<proteinExistence type="predicted"/>
<evidence type="ECO:0000313" key="2">
    <source>
        <dbReference type="Proteomes" id="UP000289555"/>
    </source>
</evidence>
<reference evidence="2" key="1">
    <citation type="journal article" date="2019" name="Microbiol. Resour. Announc.">
        <title>Complete Genome Sequence of Halomonas olivaria, a Moderately Halophilic Bacterium Isolated from Olive Processing Effluents, Obtained by Nanopore Sequencing.</title>
        <authorList>
            <person name="Nagata S."/>
            <person name="Ii K.M."/>
            <person name="Tsukimi T."/>
            <person name="Miura M.C."/>
            <person name="Galipon J."/>
            <person name="Arakawa K."/>
        </authorList>
    </citation>
    <scope>NUCLEOTIDE SEQUENCE [LARGE SCALE GENOMIC DNA]</scope>
    <source>
        <strain evidence="2">TYRC17</strain>
    </source>
</reference>
<dbReference type="Proteomes" id="UP000289555">
    <property type="component" value="Chromosome"/>
</dbReference>
<dbReference type="EMBL" id="AP019416">
    <property type="protein sequence ID" value="BBI49703.1"/>
    <property type="molecule type" value="Genomic_DNA"/>
</dbReference>
<accession>A0ABN5WRZ5</accession>
<keyword evidence="2" id="KW-1185">Reference proteome</keyword>
<gene>
    <name evidence="1" type="ORF">HORIV_21240</name>
</gene>
<name>A0ABN5WRZ5_9GAMM</name>
<evidence type="ECO:0000313" key="1">
    <source>
        <dbReference type="EMBL" id="BBI49703.1"/>
    </source>
</evidence>
<organism evidence="1 2">
    <name type="scientific">Vreelandella olivaria</name>
    <dbReference type="NCBI Taxonomy" id="390919"/>
    <lineage>
        <taxon>Bacteria</taxon>
        <taxon>Pseudomonadati</taxon>
        <taxon>Pseudomonadota</taxon>
        <taxon>Gammaproteobacteria</taxon>
        <taxon>Oceanospirillales</taxon>
        <taxon>Halomonadaceae</taxon>
        <taxon>Vreelandella</taxon>
    </lineage>
</organism>